<feature type="region of interest" description="Disordered" evidence="1">
    <location>
        <begin position="107"/>
        <end position="153"/>
    </location>
</feature>
<keyword evidence="2" id="KW-0472">Membrane</keyword>
<keyword evidence="2" id="KW-1133">Transmembrane helix</keyword>
<dbReference type="OrthoDB" id="1740265at2759"/>
<reference evidence="3" key="1">
    <citation type="submission" date="2014-05" db="EMBL/GenBank/DDBJ databases">
        <authorList>
            <person name="Chronopoulou M."/>
        </authorList>
    </citation>
    <scope>NUCLEOTIDE SEQUENCE</scope>
    <source>
        <tissue evidence="3">Whole organism</tissue>
    </source>
</reference>
<dbReference type="PANTHER" id="PTHR46673:SF2">
    <property type="entry name" value="4F2 CELL-SURFACE ANTIGEN HEAVY CHAIN-LIKE"/>
    <property type="match status" value="1"/>
</dbReference>
<organism evidence="3">
    <name type="scientific">Lepeophtheirus salmonis</name>
    <name type="common">Salmon louse</name>
    <name type="synonym">Caligus salmonis</name>
    <dbReference type="NCBI Taxonomy" id="72036"/>
    <lineage>
        <taxon>Eukaryota</taxon>
        <taxon>Metazoa</taxon>
        <taxon>Ecdysozoa</taxon>
        <taxon>Arthropoda</taxon>
        <taxon>Crustacea</taxon>
        <taxon>Multicrustacea</taxon>
        <taxon>Hexanauplia</taxon>
        <taxon>Copepoda</taxon>
        <taxon>Siphonostomatoida</taxon>
        <taxon>Caligidae</taxon>
        <taxon>Lepeophtheirus</taxon>
    </lineage>
</organism>
<dbReference type="GO" id="GO:0016323">
    <property type="term" value="C:basolateral plasma membrane"/>
    <property type="evidence" value="ECO:0007669"/>
    <property type="project" value="TreeGrafter"/>
</dbReference>
<name>A0A0K2UDH0_LEPSM</name>
<dbReference type="GO" id="GO:0015190">
    <property type="term" value="F:L-leucine transmembrane transporter activity"/>
    <property type="evidence" value="ECO:0007669"/>
    <property type="project" value="TreeGrafter"/>
</dbReference>
<evidence type="ECO:0000256" key="1">
    <source>
        <dbReference type="SAM" id="MobiDB-lite"/>
    </source>
</evidence>
<dbReference type="GO" id="GO:0015173">
    <property type="term" value="F:aromatic amino acid transmembrane transporter activity"/>
    <property type="evidence" value="ECO:0007669"/>
    <property type="project" value="TreeGrafter"/>
</dbReference>
<feature type="compositionally biased region" description="Polar residues" evidence="1">
    <location>
        <begin position="142"/>
        <end position="153"/>
    </location>
</feature>
<dbReference type="EMBL" id="HACA01018370">
    <property type="protein sequence ID" value="CDW35731.1"/>
    <property type="molecule type" value="Transcribed_RNA"/>
</dbReference>
<dbReference type="GO" id="GO:0015180">
    <property type="term" value="F:L-alanine transmembrane transporter activity"/>
    <property type="evidence" value="ECO:0007669"/>
    <property type="project" value="TreeGrafter"/>
</dbReference>
<dbReference type="GO" id="GO:0015823">
    <property type="term" value="P:phenylalanine transport"/>
    <property type="evidence" value="ECO:0007669"/>
    <property type="project" value="TreeGrafter"/>
</dbReference>
<feature type="region of interest" description="Disordered" evidence="1">
    <location>
        <begin position="242"/>
        <end position="264"/>
    </location>
</feature>
<protein>
    <submittedName>
        <fullName evidence="3">Uncharacterized protein</fullName>
    </submittedName>
</protein>
<sequence length="696" mass="77995">METANTDIQNQSNNTNNIQLVNASASDINHQLDSSGTLQLSNSRLNPKNGDNSPESGSLYSDEIPSGYNSGEQYDTLSTGYMSGEAYELPETRMDIREPSLGKLAEEENELELLPQTALSSSDSENDRRDEIDSIRNHPDNDVNNPKSPTGNKLFQLMRPGKGLIKSSFSISMIEANKMDNPENTVGMYNAVPSDTDDTSAFESDANRGVNVEGGCLSGDGGMTTSDSGAELLGDFKRRFGRRSRRHGGGAHSHSSNSKKMERDEEWFQHNDTKYWATARGICFWGSISFILCCILAAGIVIAQMPKTCDPTISWYQGIVSVELDFEENFHDLLSHGIINLKEHGIKSIVLRDNAHKNHSTKEFVEKNIPDFFHNKSLALKFTQELHDHDINLIVEIPVIGDVANDKEYWIEAVLSLELQHTVANCIKFWVQRGVDGIILRGLNHFSSDTWIGDAVSDWRTVMAKYGTSSTNKILVTEVEFAEKIGDESLIKKMDLLDASLQIPESHFEMLSALEKMYNITSWDTSLEHPWINWNLKSVRPLSNAILALQFMLPGTINVLREDIESSSSIFKELTSLRKESVPIYMNGNYRRCNCLELFEKEINFEFHLHKDGILQMERFYNRRNRFVYVGNFGGNGTLGLDSVAKIYSGGYVQIHTGRGTDFGNASNINSTRGNYAEFKDISLEPGEAIVMKLPK</sequence>
<dbReference type="GO" id="GO:0016324">
    <property type="term" value="C:apical plasma membrane"/>
    <property type="evidence" value="ECO:0007669"/>
    <property type="project" value="TreeGrafter"/>
</dbReference>
<evidence type="ECO:0000256" key="2">
    <source>
        <dbReference type="SAM" id="Phobius"/>
    </source>
</evidence>
<feature type="compositionally biased region" description="Polar residues" evidence="1">
    <location>
        <begin position="67"/>
        <end position="77"/>
    </location>
</feature>
<feature type="compositionally biased region" description="Basic and acidic residues" evidence="1">
    <location>
        <begin position="125"/>
        <end position="141"/>
    </location>
</feature>
<dbReference type="GO" id="GO:1904273">
    <property type="term" value="P:L-alanine import across plasma membrane"/>
    <property type="evidence" value="ECO:0007669"/>
    <property type="project" value="TreeGrafter"/>
</dbReference>
<dbReference type="PANTHER" id="PTHR46673">
    <property type="entry name" value="4F2 CELL-SURFACE ANTIGEN HEAVY CHAIN"/>
    <property type="match status" value="1"/>
</dbReference>
<keyword evidence="2" id="KW-0812">Transmembrane</keyword>
<dbReference type="InterPro" id="IPR042280">
    <property type="entry name" value="SLC3A2"/>
</dbReference>
<feature type="compositionally biased region" description="Polar residues" evidence="1">
    <location>
        <begin position="37"/>
        <end position="59"/>
    </location>
</feature>
<dbReference type="GO" id="GO:1903801">
    <property type="term" value="P:L-leucine import across plasma membrane"/>
    <property type="evidence" value="ECO:0007669"/>
    <property type="project" value="TreeGrafter"/>
</dbReference>
<accession>A0A0K2UDH0</accession>
<feature type="transmembrane region" description="Helical" evidence="2">
    <location>
        <begin position="282"/>
        <end position="303"/>
    </location>
</feature>
<evidence type="ECO:0000313" key="3">
    <source>
        <dbReference type="EMBL" id="CDW35731.1"/>
    </source>
</evidence>
<proteinExistence type="predicted"/>
<dbReference type="Gene3D" id="3.20.20.80">
    <property type="entry name" value="Glycosidases"/>
    <property type="match status" value="1"/>
</dbReference>
<dbReference type="AlphaFoldDB" id="A0A0K2UDH0"/>
<feature type="region of interest" description="Disordered" evidence="1">
    <location>
        <begin position="37"/>
        <end position="77"/>
    </location>
</feature>